<dbReference type="RefSeq" id="WP_086978700.1">
    <property type="nucleotide sequence ID" value="NZ_NFSB01000090.1"/>
</dbReference>
<evidence type="ECO:0000256" key="1">
    <source>
        <dbReference type="ARBA" id="ARBA00009981"/>
    </source>
</evidence>
<comment type="caution">
    <text evidence="3">The sequence shown here is derived from an EMBL/GenBank/DDBJ whole genome shotgun (WGS) entry which is preliminary data.</text>
</comment>
<evidence type="ECO:0000256" key="2">
    <source>
        <dbReference type="RuleBase" id="RU362080"/>
    </source>
</evidence>
<organism evidence="3 4">
    <name type="scientific">Pseudomonas putida</name>
    <name type="common">Arthrobacter siderocapsulatus</name>
    <dbReference type="NCBI Taxonomy" id="303"/>
    <lineage>
        <taxon>Bacteria</taxon>
        <taxon>Pseudomonadati</taxon>
        <taxon>Pseudomonadota</taxon>
        <taxon>Gammaproteobacteria</taxon>
        <taxon>Pseudomonadales</taxon>
        <taxon>Pseudomonadaceae</taxon>
        <taxon>Pseudomonas</taxon>
    </lineage>
</organism>
<dbReference type="AlphaFoldDB" id="A0A1Y3KKD2"/>
<dbReference type="InterPro" id="IPR036165">
    <property type="entry name" value="YefM-like_sf"/>
</dbReference>
<protein>
    <recommendedName>
        <fullName evidence="2">Antitoxin</fullName>
    </recommendedName>
</protein>
<dbReference type="Gene3D" id="3.40.1620.10">
    <property type="entry name" value="YefM-like domain"/>
    <property type="match status" value="1"/>
</dbReference>
<evidence type="ECO:0000313" key="3">
    <source>
        <dbReference type="EMBL" id="OUM23682.1"/>
    </source>
</evidence>
<comment type="function">
    <text evidence="2">Antitoxin component of a type II toxin-antitoxin (TA) system.</text>
</comment>
<gene>
    <name evidence="3" type="ORF">B8W72_27635</name>
</gene>
<proteinExistence type="inferred from homology"/>
<sequence>MLDGNSHAGGKLVPTIISLSQARRRFRRLAALVVKGHSFIITRHGKPYLLMDAPEHWNTPKSGFLQEENICTPLQNKLTSCATALSRDRGRRA</sequence>
<dbReference type="EMBL" id="NFSB01000090">
    <property type="protein sequence ID" value="OUM23682.1"/>
    <property type="molecule type" value="Genomic_DNA"/>
</dbReference>
<name>A0A1Y3KKD2_PSEPU</name>
<reference evidence="3 4" key="1">
    <citation type="submission" date="2017-05" db="EMBL/GenBank/DDBJ databases">
        <title>Whole genome sequence of Pseudomonas putida isolate 1312 commercialized as a biostimulant.</title>
        <authorList>
            <person name="Crovadore J."/>
            <person name="Blanc P."/>
            <person name="Chablais R."/>
            <person name="Cochard B."/>
            <person name="Grizard D."/>
            <person name="Lefort F."/>
        </authorList>
    </citation>
    <scope>NUCLEOTIDE SEQUENCE [LARGE SCALE GENOMIC DNA]</scope>
    <source>
        <strain evidence="3 4">1312</strain>
    </source>
</reference>
<accession>A0A1Y3KKD2</accession>
<dbReference type="Proteomes" id="UP000196082">
    <property type="component" value="Unassembled WGS sequence"/>
</dbReference>
<dbReference type="SUPFAM" id="SSF143120">
    <property type="entry name" value="YefM-like"/>
    <property type="match status" value="1"/>
</dbReference>
<dbReference type="Pfam" id="PF02604">
    <property type="entry name" value="PhdYeFM_antitox"/>
    <property type="match status" value="1"/>
</dbReference>
<evidence type="ECO:0000313" key="4">
    <source>
        <dbReference type="Proteomes" id="UP000196082"/>
    </source>
</evidence>
<comment type="similarity">
    <text evidence="1 2">Belongs to the phD/YefM antitoxin family.</text>
</comment>
<dbReference type="InterPro" id="IPR006442">
    <property type="entry name" value="Antitoxin_Phd/YefM"/>
</dbReference>